<gene>
    <name evidence="2" type="ORF">DDW44_21545</name>
</gene>
<name>A0A2S1SXF2_9ACTN</name>
<dbReference type="InterPro" id="IPR025591">
    <property type="entry name" value="RloB"/>
</dbReference>
<evidence type="ECO:0000256" key="1">
    <source>
        <dbReference type="SAM" id="MobiDB-lite"/>
    </source>
</evidence>
<organism evidence="2 3">
    <name type="scientific">Streptomyces tirandamycinicus</name>
    <dbReference type="NCBI Taxonomy" id="2174846"/>
    <lineage>
        <taxon>Bacteria</taxon>
        <taxon>Bacillati</taxon>
        <taxon>Actinomycetota</taxon>
        <taxon>Actinomycetes</taxon>
        <taxon>Kitasatosporales</taxon>
        <taxon>Streptomycetaceae</taxon>
        <taxon>Streptomyces</taxon>
    </lineage>
</organism>
<protein>
    <recommendedName>
        <fullName evidence="4">RloB domain-containing protein</fullName>
    </recommendedName>
</protein>
<keyword evidence="3" id="KW-1185">Reference proteome</keyword>
<dbReference type="Proteomes" id="UP000244900">
    <property type="component" value="Chromosome"/>
</dbReference>
<dbReference type="Pfam" id="PF13707">
    <property type="entry name" value="RloB"/>
    <property type="match status" value="1"/>
</dbReference>
<sequence length="251" mass="28187">MLRRPVSSYGDRSRRVIYVAAEGAKTERDYIALLNDTYGERDGSRFRLHFCHPGHDNGLRPEQVVDQVLAVAGPGDEKWAFFDRDAGDAREGEIPRAMHRAHRNGVQVALSHPSFELWLLLHFQQFTSQENGFSREVLKRLRGHKDAKGYEGYDQQSGDRGKGLGGQRGRALLDRERTAVRNARKLVSLCPYGECSARHADLTPIPAPRTEPYEDWTRRTGHAPGCDPLKRDPSSDVWRLLASVGVGTEGT</sequence>
<reference evidence="2 3" key="1">
    <citation type="submission" date="2018-05" db="EMBL/GenBank/DDBJ databases">
        <title>Complete genome sequence of sponge-derived Streptomyces sp. HNM0039.</title>
        <authorList>
            <person name="Huang X."/>
            <person name="Zhou S."/>
        </authorList>
    </citation>
    <scope>NUCLEOTIDE SEQUENCE [LARGE SCALE GENOMIC DNA]</scope>
    <source>
        <strain evidence="2 3">HNM0039</strain>
    </source>
</reference>
<evidence type="ECO:0008006" key="4">
    <source>
        <dbReference type="Google" id="ProtNLM"/>
    </source>
</evidence>
<evidence type="ECO:0000313" key="3">
    <source>
        <dbReference type="Proteomes" id="UP000244900"/>
    </source>
</evidence>
<dbReference type="AlphaFoldDB" id="A0A2S1SXF2"/>
<accession>A0A2S1SXF2</accession>
<feature type="region of interest" description="Disordered" evidence="1">
    <location>
        <begin position="148"/>
        <end position="168"/>
    </location>
</feature>
<feature type="region of interest" description="Disordered" evidence="1">
    <location>
        <begin position="206"/>
        <end position="232"/>
    </location>
</feature>
<dbReference type="EMBL" id="CP029188">
    <property type="protein sequence ID" value="AWI31075.1"/>
    <property type="molecule type" value="Genomic_DNA"/>
</dbReference>
<evidence type="ECO:0000313" key="2">
    <source>
        <dbReference type="EMBL" id="AWI31075.1"/>
    </source>
</evidence>
<feature type="compositionally biased region" description="Basic and acidic residues" evidence="1">
    <location>
        <begin position="148"/>
        <end position="162"/>
    </location>
</feature>
<dbReference type="KEGG" id="stir:DDW44_21545"/>
<proteinExistence type="predicted"/>